<organism evidence="2 3">
    <name type="scientific">Symbiochloris irregularis</name>
    <dbReference type="NCBI Taxonomy" id="706552"/>
    <lineage>
        <taxon>Eukaryota</taxon>
        <taxon>Viridiplantae</taxon>
        <taxon>Chlorophyta</taxon>
        <taxon>core chlorophytes</taxon>
        <taxon>Trebouxiophyceae</taxon>
        <taxon>Trebouxiales</taxon>
        <taxon>Trebouxiaceae</taxon>
        <taxon>Symbiochloris</taxon>
    </lineage>
</organism>
<proteinExistence type="predicted"/>
<keyword evidence="3" id="KW-1185">Reference proteome</keyword>
<accession>A0AAW1NQE8</accession>
<gene>
    <name evidence="2" type="ORF">WJX73_002737</name>
</gene>
<evidence type="ECO:0000313" key="3">
    <source>
        <dbReference type="Proteomes" id="UP001465755"/>
    </source>
</evidence>
<dbReference type="PANTHER" id="PTHR47721:SF2">
    <property type="entry name" value="OS01G0235100 PROTEIN"/>
    <property type="match status" value="1"/>
</dbReference>
<evidence type="ECO:0000256" key="1">
    <source>
        <dbReference type="SAM" id="MobiDB-lite"/>
    </source>
</evidence>
<name>A0AAW1NQE8_9CHLO</name>
<protein>
    <submittedName>
        <fullName evidence="2">Uncharacterized protein</fullName>
    </submittedName>
</protein>
<dbReference type="Proteomes" id="UP001465755">
    <property type="component" value="Unassembled WGS sequence"/>
</dbReference>
<dbReference type="EMBL" id="JALJOQ010000193">
    <property type="protein sequence ID" value="KAK9790355.1"/>
    <property type="molecule type" value="Genomic_DNA"/>
</dbReference>
<reference evidence="2 3" key="1">
    <citation type="journal article" date="2024" name="Nat. Commun.">
        <title>Phylogenomics reveals the evolutionary origins of lichenization in chlorophyte algae.</title>
        <authorList>
            <person name="Puginier C."/>
            <person name="Libourel C."/>
            <person name="Otte J."/>
            <person name="Skaloud P."/>
            <person name="Haon M."/>
            <person name="Grisel S."/>
            <person name="Petersen M."/>
            <person name="Berrin J.G."/>
            <person name="Delaux P.M."/>
            <person name="Dal Grande F."/>
            <person name="Keller J."/>
        </authorList>
    </citation>
    <scope>NUCLEOTIDE SEQUENCE [LARGE SCALE GENOMIC DNA]</scope>
    <source>
        <strain evidence="2 3">SAG 2036</strain>
    </source>
</reference>
<evidence type="ECO:0000313" key="2">
    <source>
        <dbReference type="EMBL" id="KAK9790355.1"/>
    </source>
</evidence>
<dbReference type="PANTHER" id="PTHR47721">
    <property type="entry name" value="OS01G0235100 PROTEIN"/>
    <property type="match status" value="1"/>
</dbReference>
<sequence>MLGIQASLVGPQRHSCQSACSTAAPRAPSIARTPCLPSRCSRPQLDVRASAAEDQAQPEAPSTSCQTCGIPLSQAPRGCDREGRIAGGLGAVLGFDWWPIKAYRPCPELAKGGFNYTRRGQITDEILIPKQKKREQQ</sequence>
<comment type="caution">
    <text evidence="2">The sequence shown here is derived from an EMBL/GenBank/DDBJ whole genome shotgun (WGS) entry which is preliminary data.</text>
</comment>
<feature type="region of interest" description="Disordered" evidence="1">
    <location>
        <begin position="47"/>
        <end position="67"/>
    </location>
</feature>
<dbReference type="AlphaFoldDB" id="A0AAW1NQE8"/>